<accession>A0ABQ5YYD7</accession>
<evidence type="ECO:0000313" key="3">
    <source>
        <dbReference type="EMBL" id="GLR27512.1"/>
    </source>
</evidence>
<sequence length="376" mass="41215">MSQLEFLPFTKPTLDEETIQSVANVLRSGWITSGPKVQEFEAALSEHFGGRPVRVANSATAALEIGLRLMGIGPGDEVITTPLTWVATVNVILKVGATPVLVDIDPATRNIDLDLLEKAITPNTRALLPVDLAGLPVDRRRLYEIAGAHNLRVLEDAAQSQGATSHGERIGTKGDLCSVSFHPNKNITSIEGGALVMNTLDEAREFEKWRLQGVERLPDGTMDVTLPGGKCNLTDVAAAVGLGQLKRIVEFNTKRTRLAHRYFDRLNRDLGLELPVWSDDSNWHMFQPLLPLERMKFGRGEFIAKMKDKGIGVGVHYPALHLFTLFRAMGYSEGQYPVAERVGASTVSLPLFPGMSPEDVDRVCEALEQVMKEALA</sequence>
<gene>
    <name evidence="3" type="ORF">GCM10007875_26030</name>
</gene>
<dbReference type="PIRSF" id="PIRSF000390">
    <property type="entry name" value="PLP_StrS"/>
    <property type="match status" value="1"/>
</dbReference>
<organism evidence="3 4">
    <name type="scientific">Limnobacter litoralis</name>
    <dbReference type="NCBI Taxonomy" id="481366"/>
    <lineage>
        <taxon>Bacteria</taxon>
        <taxon>Pseudomonadati</taxon>
        <taxon>Pseudomonadota</taxon>
        <taxon>Betaproteobacteria</taxon>
        <taxon>Burkholderiales</taxon>
        <taxon>Burkholderiaceae</taxon>
        <taxon>Limnobacter</taxon>
    </lineage>
</organism>
<dbReference type="InterPro" id="IPR015422">
    <property type="entry name" value="PyrdxlP-dep_Trfase_small"/>
</dbReference>
<dbReference type="InterPro" id="IPR015421">
    <property type="entry name" value="PyrdxlP-dep_Trfase_major"/>
</dbReference>
<keyword evidence="2" id="KW-0663">Pyridoxal phosphate</keyword>
<dbReference type="EMBL" id="BSOJ01000032">
    <property type="protein sequence ID" value="GLR27512.1"/>
    <property type="molecule type" value="Genomic_DNA"/>
</dbReference>
<dbReference type="Proteomes" id="UP001156664">
    <property type="component" value="Unassembled WGS sequence"/>
</dbReference>
<name>A0ABQ5YYD7_9BURK</name>
<evidence type="ECO:0000313" key="4">
    <source>
        <dbReference type="Proteomes" id="UP001156664"/>
    </source>
</evidence>
<dbReference type="RefSeq" id="WP_284282325.1">
    <property type="nucleotide sequence ID" value="NZ_BSOJ01000032.1"/>
</dbReference>
<dbReference type="Gene3D" id="3.90.1150.10">
    <property type="entry name" value="Aspartate Aminotransferase, domain 1"/>
    <property type="match status" value="1"/>
</dbReference>
<protein>
    <submittedName>
        <fullName evidence="3">LPS biosynthesis-like protein</fullName>
    </submittedName>
</protein>
<comment type="caution">
    <text evidence="3">The sequence shown here is derived from an EMBL/GenBank/DDBJ whole genome shotgun (WGS) entry which is preliminary data.</text>
</comment>
<proteinExistence type="inferred from homology"/>
<dbReference type="CDD" id="cd00616">
    <property type="entry name" value="AHBA_syn"/>
    <property type="match status" value="1"/>
</dbReference>
<dbReference type="SUPFAM" id="SSF53383">
    <property type="entry name" value="PLP-dependent transferases"/>
    <property type="match status" value="1"/>
</dbReference>
<dbReference type="Gene3D" id="3.40.640.10">
    <property type="entry name" value="Type I PLP-dependent aspartate aminotransferase-like (Major domain)"/>
    <property type="match status" value="1"/>
</dbReference>
<evidence type="ECO:0000256" key="2">
    <source>
        <dbReference type="RuleBase" id="RU004508"/>
    </source>
</evidence>
<dbReference type="InterPro" id="IPR000653">
    <property type="entry name" value="DegT/StrS_aminotransferase"/>
</dbReference>
<reference evidence="4" key="1">
    <citation type="journal article" date="2019" name="Int. J. Syst. Evol. Microbiol.">
        <title>The Global Catalogue of Microorganisms (GCM) 10K type strain sequencing project: providing services to taxonomists for standard genome sequencing and annotation.</title>
        <authorList>
            <consortium name="The Broad Institute Genomics Platform"/>
            <consortium name="The Broad Institute Genome Sequencing Center for Infectious Disease"/>
            <person name="Wu L."/>
            <person name="Ma J."/>
        </authorList>
    </citation>
    <scope>NUCLEOTIDE SEQUENCE [LARGE SCALE GENOMIC DNA]</scope>
    <source>
        <strain evidence="4">NBRC 105857</strain>
    </source>
</reference>
<dbReference type="InterPro" id="IPR015424">
    <property type="entry name" value="PyrdxlP-dep_Trfase"/>
</dbReference>
<evidence type="ECO:0000256" key="1">
    <source>
        <dbReference type="ARBA" id="ARBA00037999"/>
    </source>
</evidence>
<keyword evidence="4" id="KW-1185">Reference proteome</keyword>
<dbReference type="Pfam" id="PF01041">
    <property type="entry name" value="DegT_DnrJ_EryC1"/>
    <property type="match status" value="1"/>
</dbReference>
<comment type="similarity">
    <text evidence="1 2">Belongs to the DegT/DnrJ/EryC1 family.</text>
</comment>
<dbReference type="PANTHER" id="PTHR30244">
    <property type="entry name" value="TRANSAMINASE"/>
    <property type="match status" value="1"/>
</dbReference>
<dbReference type="PANTHER" id="PTHR30244:SF34">
    <property type="entry name" value="DTDP-4-AMINO-4,6-DIDEOXYGALACTOSE TRANSAMINASE"/>
    <property type="match status" value="1"/>
</dbReference>